<organism evidence="1 2">
    <name type="scientific">Araneus ventricosus</name>
    <name type="common">Orbweaver spider</name>
    <name type="synonym">Epeira ventricosa</name>
    <dbReference type="NCBI Taxonomy" id="182803"/>
    <lineage>
        <taxon>Eukaryota</taxon>
        <taxon>Metazoa</taxon>
        <taxon>Ecdysozoa</taxon>
        <taxon>Arthropoda</taxon>
        <taxon>Chelicerata</taxon>
        <taxon>Arachnida</taxon>
        <taxon>Araneae</taxon>
        <taxon>Araneomorphae</taxon>
        <taxon>Entelegynae</taxon>
        <taxon>Araneoidea</taxon>
        <taxon>Araneidae</taxon>
        <taxon>Araneus</taxon>
    </lineage>
</organism>
<gene>
    <name evidence="1" type="ORF">AVEN_94831_1</name>
</gene>
<comment type="caution">
    <text evidence="1">The sequence shown here is derived from an EMBL/GenBank/DDBJ whole genome shotgun (WGS) entry which is preliminary data.</text>
</comment>
<evidence type="ECO:0000313" key="1">
    <source>
        <dbReference type="EMBL" id="GBM05567.1"/>
    </source>
</evidence>
<dbReference type="Proteomes" id="UP000499080">
    <property type="component" value="Unassembled WGS sequence"/>
</dbReference>
<proteinExistence type="predicted"/>
<name>A0A4Y2CP93_ARAVE</name>
<dbReference type="EMBL" id="BGPR01000215">
    <property type="protein sequence ID" value="GBM05567.1"/>
    <property type="molecule type" value="Genomic_DNA"/>
</dbReference>
<evidence type="ECO:0000313" key="2">
    <source>
        <dbReference type="Proteomes" id="UP000499080"/>
    </source>
</evidence>
<reference evidence="1 2" key="1">
    <citation type="journal article" date="2019" name="Sci. Rep.">
        <title>Orb-weaving spider Araneus ventricosus genome elucidates the spidroin gene catalogue.</title>
        <authorList>
            <person name="Kono N."/>
            <person name="Nakamura H."/>
            <person name="Ohtoshi R."/>
            <person name="Moran D.A.P."/>
            <person name="Shinohara A."/>
            <person name="Yoshida Y."/>
            <person name="Fujiwara M."/>
            <person name="Mori M."/>
            <person name="Tomita M."/>
            <person name="Arakawa K."/>
        </authorList>
    </citation>
    <scope>NUCLEOTIDE SEQUENCE [LARGE SCALE GENOMIC DNA]</scope>
</reference>
<keyword evidence="2" id="KW-1185">Reference proteome</keyword>
<sequence>MNGWKTGHGSGESRASFILRWSLGMSDWKTGHGSMVFGKSWPSFMLRRSLANYRHATLEKLSLAGCRRDLNSEGTRFDDYFKPSMPAEHAKTGTASTACVTAKIRLNVLCPQFDGEFSSQN</sequence>
<dbReference type="AlphaFoldDB" id="A0A4Y2CP93"/>
<protein>
    <submittedName>
        <fullName evidence="1">Uncharacterized protein</fullName>
    </submittedName>
</protein>
<accession>A0A4Y2CP93</accession>